<dbReference type="RefSeq" id="WP_132116411.1">
    <property type="nucleotide sequence ID" value="NZ_SLWS01000003.1"/>
</dbReference>
<evidence type="ECO:0000256" key="7">
    <source>
        <dbReference type="RuleBase" id="RU000716"/>
    </source>
</evidence>
<evidence type="ECO:0000259" key="10">
    <source>
        <dbReference type="Pfam" id="PF12680"/>
    </source>
</evidence>
<dbReference type="GO" id="GO:0006352">
    <property type="term" value="P:DNA-templated transcription initiation"/>
    <property type="evidence" value="ECO:0007669"/>
    <property type="project" value="InterPro"/>
</dbReference>
<dbReference type="InterPro" id="IPR014284">
    <property type="entry name" value="RNA_pol_sigma-70_dom"/>
</dbReference>
<feature type="domain" description="SnoaL-like" evidence="10">
    <location>
        <begin position="200"/>
        <end position="273"/>
    </location>
</feature>
<dbReference type="GO" id="GO:0003677">
    <property type="term" value="F:DNA binding"/>
    <property type="evidence" value="ECO:0007669"/>
    <property type="project" value="UniProtKB-KW"/>
</dbReference>
<evidence type="ECO:0000256" key="1">
    <source>
        <dbReference type="ARBA" id="ARBA00010641"/>
    </source>
</evidence>
<dbReference type="Pfam" id="PF12680">
    <property type="entry name" value="SnoaL_2"/>
    <property type="match status" value="1"/>
</dbReference>
<evidence type="ECO:0000256" key="6">
    <source>
        <dbReference type="ARBA" id="ARBA00023163"/>
    </source>
</evidence>
<dbReference type="InterPro" id="IPR013325">
    <property type="entry name" value="RNA_pol_sigma_r2"/>
</dbReference>
<dbReference type="InterPro" id="IPR014305">
    <property type="entry name" value="RNA_pol_sigma-G_actinobac"/>
</dbReference>
<dbReference type="Gene3D" id="1.10.10.10">
    <property type="entry name" value="Winged helix-like DNA-binding domain superfamily/Winged helix DNA-binding domain"/>
    <property type="match status" value="1"/>
</dbReference>
<dbReference type="InterPro" id="IPR013249">
    <property type="entry name" value="RNA_pol_sigma70_r4_t2"/>
</dbReference>
<evidence type="ECO:0000259" key="9">
    <source>
        <dbReference type="Pfam" id="PF08281"/>
    </source>
</evidence>
<dbReference type="NCBIfam" id="TIGR02937">
    <property type="entry name" value="sigma70-ECF"/>
    <property type="match status" value="1"/>
</dbReference>
<sequence length="316" mass="35097">MTSAAPDVDFQAQLAPFRPELLAHCYRMTGSVHEAEDLVQETLLNAWRAQASFEGRSTLRTWLYRIATNTCLNALDSHRRRPMPTDLGPSADASRPPVEVDGVLWVEPIPDAATEACSRESVRLALIAALQYLPPRQRAVLILRDVMQWRAAEVADVLGMTTAAVNSSLQRARAQLDAASPDRDTMMAEPVDAKQRDLLDRFVRAFENHDIEAIVTLFAEDAVMEMPPFTSWYRGAREIARLVATWCPATRAGDLRLVPIAANGQPGFATYMRDPADGVYRKFKLEVLTLGADRVTHAVSFFDLSLFEAFGLPAQL</sequence>
<comment type="similarity">
    <text evidence="1 7">Belongs to the sigma-70 factor family. ECF subfamily.</text>
</comment>
<feature type="domain" description="RNA polymerase sigma-70 region 2" evidence="8">
    <location>
        <begin position="17"/>
        <end position="81"/>
    </location>
</feature>
<evidence type="ECO:0000313" key="12">
    <source>
        <dbReference type="Proteomes" id="UP000295680"/>
    </source>
</evidence>
<dbReference type="InterPro" id="IPR000838">
    <property type="entry name" value="RNA_pol_sigma70_ECF_CS"/>
</dbReference>
<dbReference type="GO" id="GO:0006950">
    <property type="term" value="P:response to stress"/>
    <property type="evidence" value="ECO:0007669"/>
    <property type="project" value="UniProtKB-ARBA"/>
</dbReference>
<dbReference type="InterPro" id="IPR039425">
    <property type="entry name" value="RNA_pol_sigma-70-like"/>
</dbReference>
<dbReference type="CDD" id="cd06171">
    <property type="entry name" value="Sigma70_r4"/>
    <property type="match status" value="1"/>
</dbReference>
<dbReference type="NCBIfam" id="TIGR02960">
    <property type="entry name" value="SigX5"/>
    <property type="match status" value="1"/>
</dbReference>
<keyword evidence="6 7" id="KW-0804">Transcription</keyword>
<dbReference type="Pfam" id="PF08281">
    <property type="entry name" value="Sigma70_r4_2"/>
    <property type="match status" value="1"/>
</dbReference>
<dbReference type="PROSITE" id="PS01063">
    <property type="entry name" value="SIGMA70_ECF"/>
    <property type="match status" value="1"/>
</dbReference>
<dbReference type="PANTHER" id="PTHR43133">
    <property type="entry name" value="RNA POLYMERASE ECF-TYPE SIGMA FACTO"/>
    <property type="match status" value="1"/>
</dbReference>
<keyword evidence="4 7" id="KW-0731">Sigma factor</keyword>
<keyword evidence="12" id="KW-1185">Reference proteome</keyword>
<dbReference type="EMBL" id="SLWS01000003">
    <property type="protein sequence ID" value="TCO61010.1"/>
    <property type="molecule type" value="Genomic_DNA"/>
</dbReference>
<dbReference type="InterPro" id="IPR007627">
    <property type="entry name" value="RNA_pol_sigma70_r2"/>
</dbReference>
<evidence type="ECO:0000256" key="3">
    <source>
        <dbReference type="ARBA" id="ARBA00023015"/>
    </source>
</evidence>
<reference evidence="11 12" key="1">
    <citation type="submission" date="2019-03" db="EMBL/GenBank/DDBJ databases">
        <title>Genomic Encyclopedia of Type Strains, Phase IV (KMG-IV): sequencing the most valuable type-strain genomes for metagenomic binning, comparative biology and taxonomic classification.</title>
        <authorList>
            <person name="Goeker M."/>
        </authorList>
    </citation>
    <scope>NUCLEOTIDE SEQUENCE [LARGE SCALE GENOMIC DNA]</scope>
    <source>
        <strain evidence="11 12">DSM 45934</strain>
    </source>
</reference>
<dbReference type="PANTHER" id="PTHR43133:SF65">
    <property type="entry name" value="ECF RNA POLYMERASE SIGMA FACTOR SIGG"/>
    <property type="match status" value="1"/>
</dbReference>
<dbReference type="InterPro" id="IPR037401">
    <property type="entry name" value="SnoaL-like"/>
</dbReference>
<dbReference type="AlphaFoldDB" id="A0A4V2S7R5"/>
<protein>
    <recommendedName>
        <fullName evidence="7">RNA polymerase sigma factor</fullName>
    </recommendedName>
</protein>
<evidence type="ECO:0000256" key="4">
    <source>
        <dbReference type="ARBA" id="ARBA00023082"/>
    </source>
</evidence>
<keyword evidence="5 7" id="KW-0238">DNA-binding</keyword>
<dbReference type="GO" id="GO:0016987">
    <property type="term" value="F:sigma factor activity"/>
    <property type="evidence" value="ECO:0007669"/>
    <property type="project" value="UniProtKB-KW"/>
</dbReference>
<dbReference type="InterPro" id="IPR036388">
    <property type="entry name" value="WH-like_DNA-bd_sf"/>
</dbReference>
<evidence type="ECO:0000259" key="8">
    <source>
        <dbReference type="Pfam" id="PF04542"/>
    </source>
</evidence>
<dbReference type="OrthoDB" id="3806887at2"/>
<dbReference type="NCBIfam" id="NF006089">
    <property type="entry name" value="PRK08241.1"/>
    <property type="match status" value="1"/>
</dbReference>
<dbReference type="Proteomes" id="UP000295680">
    <property type="component" value="Unassembled WGS sequence"/>
</dbReference>
<evidence type="ECO:0000256" key="2">
    <source>
        <dbReference type="ARBA" id="ARBA00011344"/>
    </source>
</evidence>
<dbReference type="SUPFAM" id="SSF88946">
    <property type="entry name" value="Sigma2 domain of RNA polymerase sigma factors"/>
    <property type="match status" value="1"/>
</dbReference>
<accession>A0A4V2S7R5</accession>
<keyword evidence="3 7" id="KW-0805">Transcription regulation</keyword>
<evidence type="ECO:0000313" key="11">
    <source>
        <dbReference type="EMBL" id="TCO61010.1"/>
    </source>
</evidence>
<comment type="subunit">
    <text evidence="2">Interacts transiently with the RNA polymerase catalytic core formed by RpoA, RpoB, RpoC and RpoZ (2 alpha, 1 beta, 1 beta' and 1 omega subunit) to form the RNA polymerase holoenzyme that can initiate transcription.</text>
</comment>
<organism evidence="11 12">
    <name type="scientific">Actinocrispum wychmicini</name>
    <dbReference type="NCBI Taxonomy" id="1213861"/>
    <lineage>
        <taxon>Bacteria</taxon>
        <taxon>Bacillati</taxon>
        <taxon>Actinomycetota</taxon>
        <taxon>Actinomycetes</taxon>
        <taxon>Pseudonocardiales</taxon>
        <taxon>Pseudonocardiaceae</taxon>
        <taxon>Actinocrispum</taxon>
    </lineage>
</organism>
<gene>
    <name evidence="11" type="ORF">EV192_103593</name>
</gene>
<dbReference type="Pfam" id="PF04542">
    <property type="entry name" value="Sigma70_r2"/>
    <property type="match status" value="1"/>
</dbReference>
<evidence type="ECO:0000256" key="5">
    <source>
        <dbReference type="ARBA" id="ARBA00023125"/>
    </source>
</evidence>
<comment type="caution">
    <text evidence="11">The sequence shown here is derived from an EMBL/GenBank/DDBJ whole genome shotgun (WGS) entry which is preliminary data.</text>
</comment>
<dbReference type="Gene3D" id="1.10.1740.10">
    <property type="match status" value="1"/>
</dbReference>
<dbReference type="SUPFAM" id="SSF54427">
    <property type="entry name" value="NTF2-like"/>
    <property type="match status" value="1"/>
</dbReference>
<proteinExistence type="inferred from homology"/>
<dbReference type="Gene3D" id="3.10.450.50">
    <property type="match status" value="1"/>
</dbReference>
<dbReference type="SUPFAM" id="SSF88659">
    <property type="entry name" value="Sigma3 and sigma4 domains of RNA polymerase sigma factors"/>
    <property type="match status" value="1"/>
</dbReference>
<name>A0A4V2S7R5_9PSEU</name>
<dbReference type="InterPro" id="IPR032710">
    <property type="entry name" value="NTF2-like_dom_sf"/>
</dbReference>
<feature type="domain" description="RNA polymerase sigma factor 70 region 4 type 2" evidence="9">
    <location>
        <begin position="124"/>
        <end position="176"/>
    </location>
</feature>
<dbReference type="InterPro" id="IPR013324">
    <property type="entry name" value="RNA_pol_sigma_r3/r4-like"/>
</dbReference>